<feature type="domain" description="Nitroreductase" evidence="3">
    <location>
        <begin position="10"/>
        <end position="151"/>
    </location>
</feature>
<dbReference type="GO" id="GO:0016491">
    <property type="term" value="F:oxidoreductase activity"/>
    <property type="evidence" value="ECO:0007669"/>
    <property type="project" value="UniProtKB-KW"/>
</dbReference>
<comment type="similarity">
    <text evidence="1">Belongs to the nitroreductase family.</text>
</comment>
<dbReference type="PANTHER" id="PTHR43673">
    <property type="entry name" value="NAD(P)H NITROREDUCTASE YDGI-RELATED"/>
    <property type="match status" value="1"/>
</dbReference>
<name>A0A9D2HJP7_9FIRM</name>
<reference evidence="4" key="2">
    <citation type="submission" date="2021-04" db="EMBL/GenBank/DDBJ databases">
        <authorList>
            <person name="Gilroy R."/>
        </authorList>
    </citation>
    <scope>NUCLEOTIDE SEQUENCE</scope>
    <source>
        <strain evidence="4">CHK178-16964</strain>
    </source>
</reference>
<dbReference type="Gene3D" id="2.20.180.10">
    <property type="entry name" value="putative fmn-dependent nitroreductase like domains"/>
    <property type="match status" value="1"/>
</dbReference>
<dbReference type="InterPro" id="IPR029479">
    <property type="entry name" value="Nitroreductase"/>
</dbReference>
<evidence type="ECO:0000259" key="3">
    <source>
        <dbReference type="Pfam" id="PF00881"/>
    </source>
</evidence>
<protein>
    <submittedName>
        <fullName evidence="4">Nitroreductase family protein</fullName>
    </submittedName>
</protein>
<dbReference type="Pfam" id="PF00881">
    <property type="entry name" value="Nitroreductase"/>
    <property type="match status" value="1"/>
</dbReference>
<evidence type="ECO:0000313" key="5">
    <source>
        <dbReference type="Proteomes" id="UP000823900"/>
    </source>
</evidence>
<evidence type="ECO:0000256" key="1">
    <source>
        <dbReference type="ARBA" id="ARBA00007118"/>
    </source>
</evidence>
<dbReference type="SUPFAM" id="SSF55469">
    <property type="entry name" value="FMN-dependent nitroreductase-like"/>
    <property type="match status" value="1"/>
</dbReference>
<gene>
    <name evidence="4" type="ORF">IAA07_10690</name>
</gene>
<dbReference type="Gene3D" id="3.40.109.10">
    <property type="entry name" value="NADH Oxidase"/>
    <property type="match status" value="1"/>
</dbReference>
<sequence>MIRQLAERSRTYRRFFEEVKIPKETLWGLVDLTRFVPSTANGQVLTYRVVDSEDEKEKIFPLIGWAGALPDWDGPKKGERPSAYILICCDAKRGPKRPIDEGIAAQTIMLGATEEGYGGCMIANFKRDEAAKILGIDTERYSPELLLALGKPKEEVVIVPVDESGSMKYYRDENQVHYVPKRRLEDILM</sequence>
<proteinExistence type="inferred from homology"/>
<reference evidence="4" key="1">
    <citation type="journal article" date="2021" name="PeerJ">
        <title>Extensive microbial diversity within the chicken gut microbiome revealed by metagenomics and culture.</title>
        <authorList>
            <person name="Gilroy R."/>
            <person name="Ravi A."/>
            <person name="Getino M."/>
            <person name="Pursley I."/>
            <person name="Horton D.L."/>
            <person name="Alikhan N.F."/>
            <person name="Baker D."/>
            <person name="Gharbi K."/>
            <person name="Hall N."/>
            <person name="Watson M."/>
            <person name="Adriaenssens E.M."/>
            <person name="Foster-Nyarko E."/>
            <person name="Jarju S."/>
            <person name="Secka A."/>
            <person name="Antonio M."/>
            <person name="Oren A."/>
            <person name="Chaudhuri R.R."/>
            <person name="La Ragione R."/>
            <person name="Hildebrand F."/>
            <person name="Pallen M.J."/>
        </authorList>
    </citation>
    <scope>NUCLEOTIDE SEQUENCE</scope>
    <source>
        <strain evidence="4">CHK178-16964</strain>
    </source>
</reference>
<evidence type="ECO:0000313" key="4">
    <source>
        <dbReference type="EMBL" id="HJA72020.1"/>
    </source>
</evidence>
<dbReference type="CDD" id="cd02062">
    <property type="entry name" value="Nitro_FMN_reductase"/>
    <property type="match status" value="1"/>
</dbReference>
<comment type="caution">
    <text evidence="4">The sequence shown here is derived from an EMBL/GenBank/DDBJ whole genome shotgun (WGS) entry which is preliminary data.</text>
</comment>
<accession>A0A9D2HJP7</accession>
<organism evidence="4 5">
    <name type="scientific">Candidatus Lachnoclostridium stercoravium</name>
    <dbReference type="NCBI Taxonomy" id="2838633"/>
    <lineage>
        <taxon>Bacteria</taxon>
        <taxon>Bacillati</taxon>
        <taxon>Bacillota</taxon>
        <taxon>Clostridia</taxon>
        <taxon>Lachnospirales</taxon>
        <taxon>Lachnospiraceae</taxon>
    </lineage>
</organism>
<keyword evidence="2" id="KW-0560">Oxidoreductase</keyword>
<dbReference type="AlphaFoldDB" id="A0A9D2HJP7"/>
<evidence type="ECO:0000256" key="2">
    <source>
        <dbReference type="ARBA" id="ARBA00023002"/>
    </source>
</evidence>
<dbReference type="Proteomes" id="UP000823900">
    <property type="component" value="Unassembled WGS sequence"/>
</dbReference>
<dbReference type="InterPro" id="IPR023312">
    <property type="entry name" value="Put_nitroreductase_C_bac"/>
</dbReference>
<dbReference type="PANTHER" id="PTHR43673:SF10">
    <property type="entry name" value="NADH DEHYDROGENASE_NAD(P)H NITROREDUCTASE XCC3605-RELATED"/>
    <property type="match status" value="1"/>
</dbReference>
<dbReference type="EMBL" id="DWZA01000093">
    <property type="protein sequence ID" value="HJA72020.1"/>
    <property type="molecule type" value="Genomic_DNA"/>
</dbReference>
<dbReference type="InterPro" id="IPR000415">
    <property type="entry name" value="Nitroreductase-like"/>
</dbReference>